<proteinExistence type="predicted"/>
<name>A0A7G9FK70_9FIRM</name>
<dbReference type="AlphaFoldDB" id="A0A7G9FK70"/>
<reference evidence="2 3" key="1">
    <citation type="submission" date="2020-08" db="EMBL/GenBank/DDBJ databases">
        <authorList>
            <person name="Liu C."/>
            <person name="Sun Q."/>
        </authorList>
    </citation>
    <scope>NUCLEOTIDE SEQUENCE [LARGE SCALE GENOMIC DNA]</scope>
    <source>
        <strain evidence="2 3">NSJ-4</strain>
    </source>
</reference>
<keyword evidence="1" id="KW-0812">Transmembrane</keyword>
<dbReference type="RefSeq" id="WP_249321000.1">
    <property type="nucleotide sequence ID" value="NZ_CP060632.1"/>
</dbReference>
<sequence>MYDDERKILTDRLDKPVIHNQKKIRDKYRQDIQTMGQKQHISTAEDMKLREMLLSPQNKVEDTRNEKNGCALLLFLEIFFTIAVLIASLAVTVMPQEPSGRTMADAISTFFFIEIPLWLPFLIIMNNHGKIKKAVEKGNFEKYNFQIREKVYQLFSGEDYVVTNHYIEIAGMYVPIRENLITGLECWQTISVVLVEYKGTYYFSYLNENVFYNDTEDSLWWNDLSRKKTY</sequence>
<evidence type="ECO:0000256" key="1">
    <source>
        <dbReference type="SAM" id="Phobius"/>
    </source>
</evidence>
<feature type="transmembrane region" description="Helical" evidence="1">
    <location>
        <begin position="106"/>
        <end position="124"/>
    </location>
</feature>
<keyword evidence="1" id="KW-0472">Membrane</keyword>
<feature type="transmembrane region" description="Helical" evidence="1">
    <location>
        <begin position="72"/>
        <end position="94"/>
    </location>
</feature>
<keyword evidence="3" id="KW-1185">Reference proteome</keyword>
<protein>
    <submittedName>
        <fullName evidence="2">Uncharacterized protein</fullName>
    </submittedName>
</protein>
<dbReference type="Proteomes" id="UP000515819">
    <property type="component" value="Chromosome"/>
</dbReference>
<dbReference type="KEGG" id="wcp:H9Q76_09375"/>
<keyword evidence="1" id="KW-1133">Transmembrane helix</keyword>
<evidence type="ECO:0000313" key="2">
    <source>
        <dbReference type="EMBL" id="QNL98951.1"/>
    </source>
</evidence>
<evidence type="ECO:0000313" key="3">
    <source>
        <dbReference type="Proteomes" id="UP000515819"/>
    </source>
</evidence>
<dbReference type="EMBL" id="CP060632">
    <property type="protein sequence ID" value="QNL98951.1"/>
    <property type="molecule type" value="Genomic_DNA"/>
</dbReference>
<organism evidence="2 3">
    <name type="scientific">Wujia chipingensis</name>
    <dbReference type="NCBI Taxonomy" id="2763670"/>
    <lineage>
        <taxon>Bacteria</taxon>
        <taxon>Bacillati</taxon>
        <taxon>Bacillota</taxon>
        <taxon>Clostridia</taxon>
        <taxon>Lachnospirales</taxon>
        <taxon>Lachnospiraceae</taxon>
        <taxon>Wujia</taxon>
    </lineage>
</organism>
<gene>
    <name evidence="2" type="ORF">H9Q76_09375</name>
</gene>
<accession>A0A7G9FK70</accession>